<evidence type="ECO:0000313" key="5">
    <source>
        <dbReference type="Proteomes" id="UP000231914"/>
    </source>
</evidence>
<dbReference type="PROSITE" id="PS50011">
    <property type="entry name" value="PROTEIN_KINASE_DOM"/>
    <property type="match status" value="1"/>
</dbReference>
<dbReference type="GO" id="GO:0005524">
    <property type="term" value="F:ATP binding"/>
    <property type="evidence" value="ECO:0007669"/>
    <property type="project" value="InterPro"/>
</dbReference>
<dbReference type="GO" id="GO:0031179">
    <property type="term" value="P:peptide modification"/>
    <property type="evidence" value="ECO:0007669"/>
    <property type="project" value="InterPro"/>
</dbReference>
<feature type="domain" description="Protein kinase" evidence="2">
    <location>
        <begin position="207"/>
        <end position="503"/>
    </location>
</feature>
<dbReference type="InterPro" id="IPR057929">
    <property type="entry name" value="RamC_N"/>
</dbReference>
<feature type="transmembrane region" description="Helical" evidence="1">
    <location>
        <begin position="657"/>
        <end position="676"/>
    </location>
</feature>
<gene>
    <name evidence="4" type="ORF">BHU41_03140</name>
    <name evidence="3" type="ORF">GTK63_08845</name>
</gene>
<protein>
    <recommendedName>
        <fullName evidence="2">Protein kinase domain-containing protein</fullName>
    </recommendedName>
</protein>
<evidence type="ECO:0000313" key="4">
    <source>
        <dbReference type="EMBL" id="PJZ10020.1"/>
    </source>
</evidence>
<dbReference type="GO" id="GO:0005975">
    <property type="term" value="P:carbohydrate metabolic process"/>
    <property type="evidence" value="ECO:0007669"/>
    <property type="project" value="InterPro"/>
</dbReference>
<name>A0A2M9WKD6_9LACO</name>
<dbReference type="GO" id="GO:0004672">
    <property type="term" value="F:protein kinase activity"/>
    <property type="evidence" value="ECO:0007669"/>
    <property type="project" value="InterPro"/>
</dbReference>
<dbReference type="EMBL" id="MKXG01000410">
    <property type="protein sequence ID" value="PJZ10020.1"/>
    <property type="molecule type" value="Genomic_DNA"/>
</dbReference>
<dbReference type="Gene3D" id="1.10.510.10">
    <property type="entry name" value="Transferase(Phosphotransferase) domain 1"/>
    <property type="match status" value="1"/>
</dbReference>
<dbReference type="Proteomes" id="UP000460132">
    <property type="component" value="Unassembled WGS sequence"/>
</dbReference>
<evidence type="ECO:0000313" key="3">
    <source>
        <dbReference type="EMBL" id="MYN54397.1"/>
    </source>
</evidence>
<dbReference type="Gene3D" id="1.50.10.10">
    <property type="match status" value="1"/>
</dbReference>
<reference evidence="4 5" key="1">
    <citation type="submission" date="2016-10" db="EMBL/GenBank/DDBJ databases">
        <title>WGS of isloates from the oral cavity of healthy individuals.</title>
        <authorList>
            <person name="Sharma S."/>
            <person name="Pal V.K."/>
            <person name="Patil P.B."/>
            <person name="Korpole S."/>
            <person name="Grover V."/>
        </authorList>
    </citation>
    <scope>NUCLEOTIDE SEQUENCE [LARGE SCALE GENOMIC DNA]</scope>
    <source>
        <strain evidence="4 5">DISK12</strain>
    </source>
</reference>
<proteinExistence type="predicted"/>
<comment type="caution">
    <text evidence="4">The sequence shown here is derived from an EMBL/GenBank/DDBJ whole genome shotgun (WGS) entry which is preliminary data.</text>
</comment>
<dbReference type="SUPFAM" id="SSF158745">
    <property type="entry name" value="LanC-like"/>
    <property type="match status" value="1"/>
</dbReference>
<dbReference type="EMBL" id="WWFF01000013">
    <property type="protein sequence ID" value="MYN54397.1"/>
    <property type="molecule type" value="Genomic_DNA"/>
</dbReference>
<accession>A0A2M9WKD6</accession>
<dbReference type="InterPro" id="IPR007822">
    <property type="entry name" value="LANC-like"/>
</dbReference>
<evidence type="ECO:0000313" key="6">
    <source>
        <dbReference type="Proteomes" id="UP000460132"/>
    </source>
</evidence>
<dbReference type="Pfam" id="PF25816">
    <property type="entry name" value="RamC_N"/>
    <property type="match status" value="1"/>
</dbReference>
<dbReference type="InterPro" id="IPR011009">
    <property type="entry name" value="Kinase-like_dom_sf"/>
</dbReference>
<evidence type="ECO:0000259" key="2">
    <source>
        <dbReference type="PROSITE" id="PS50011"/>
    </source>
</evidence>
<keyword evidence="1" id="KW-1133">Transmembrane helix</keyword>
<dbReference type="Pfam" id="PF05147">
    <property type="entry name" value="LANC_like"/>
    <property type="match status" value="1"/>
</dbReference>
<dbReference type="AlphaFoldDB" id="A0A2M9WKD6"/>
<dbReference type="InterPro" id="IPR000719">
    <property type="entry name" value="Prot_kinase_dom"/>
</dbReference>
<dbReference type="Proteomes" id="UP000231914">
    <property type="component" value="Unassembled WGS sequence"/>
</dbReference>
<dbReference type="InterPro" id="IPR012341">
    <property type="entry name" value="6hp_glycosidase-like_sf"/>
</dbReference>
<organism evidence="4 5">
    <name type="scientific">Lactobacillus crispatus</name>
    <dbReference type="NCBI Taxonomy" id="47770"/>
    <lineage>
        <taxon>Bacteria</taxon>
        <taxon>Bacillati</taxon>
        <taxon>Bacillota</taxon>
        <taxon>Bacilli</taxon>
        <taxon>Lactobacillales</taxon>
        <taxon>Lactobacillaceae</taxon>
        <taxon>Lactobacillus</taxon>
    </lineage>
</organism>
<keyword evidence="1" id="KW-0472">Membrane</keyword>
<keyword evidence="1" id="KW-0812">Transmembrane</keyword>
<dbReference type="RefSeq" id="WP_100733313.1">
    <property type="nucleotide sequence ID" value="NZ_MKXG01000410.1"/>
</dbReference>
<dbReference type="SUPFAM" id="SSF56112">
    <property type="entry name" value="Protein kinase-like (PK-like)"/>
    <property type="match status" value="1"/>
</dbReference>
<reference evidence="3 6" key="2">
    <citation type="submission" date="2020-01" db="EMBL/GenBank/DDBJ databases">
        <title>Vaginal microbiome of pregnant Indian women: Insights into the genome of dominants Lactobacillus species.</title>
        <authorList>
            <person name="Das B."/>
            <person name="Mehta O."/>
            <person name="Ghosh T.S."/>
            <person name="Kothidar A."/>
            <person name="Gowtham M.R."/>
            <person name="Mitra R."/>
            <person name="Kshetrapal P."/>
            <person name="Wadhwa N."/>
            <person name="Thiruvengadam R."/>
            <person name="Nair G.B."/>
            <person name="Bhatnagar S."/>
            <person name="Pore S."/>
        </authorList>
    </citation>
    <scope>NUCLEOTIDE SEQUENCE [LARGE SCALE GENOMIC DNA]</scope>
    <source>
        <strain evidence="3 6">Indica2</strain>
    </source>
</reference>
<sequence>MVGFEVQKQGKYVNILPDRVNNSDLEVLTRDEKHVFLQFNFSDRKLPMQGFKIHISANLSNYQVVLNTVFSFCKVNSITFKYICNSTLLEKNIRGSDGDPTFSGKFITIYPATFNLFKTYIDMLYNIQELKTDSSIFVMTDRRYKDSNNIFYRYGAISRKDGYIVSPKGNKIRDSRKIGYQLPSFINEPFPNNYDDNLKGRYIFKKYIPKNSLNFKPSGSVFEVTNKYNNNVFIMKNAKVGFGDESYSVIDLLKKEKNNLINLRKANIDCIPKYIDDFYEDKDYFLIETKIDGENGDDFRASIKNNFKDGMLRKKTIQRYKFVVLDLMQKIEMFHKNNIYVGDISGRNIIIDKNNKVFFVDLPQLTFLNKENIKSRYRSKDFSDKEINFLSEIEQDNRQLGYLLIALFCRSNMFLLLDGSGKTTFNFFSKYASECKVPSIFVDIVYQLLFDRFTSLQKLINKLKEADFSRCQEYELTDLFNIRKLKEKLLKSIICAKIEHIKFENKEIYPRNYKNEVLSDFRKLQEKIYLNKSITSTKNLKLFQYVDRNAYQKLNYLEDWITILTCYISECKLDDKNKVDLMLREIFDRFKKNAGTKIYFELEQGITKFSPYLANGTAGILVLLLLYKRKFHTSLWDKEIKECVSSIKDISMPKSGGMYYGLAGIIYSLIMYTTVYKDKSFSSAIRTMLNNLQFYTINIDNTLFLIDGTFHNVNVSFPDGNLGLINVIKMAEEAKICFL</sequence>
<evidence type="ECO:0000256" key="1">
    <source>
        <dbReference type="SAM" id="Phobius"/>
    </source>
</evidence>